<dbReference type="EMBL" id="KB301731">
    <property type="protein sequence ID" value="ELU05201.1"/>
    <property type="molecule type" value="Genomic_DNA"/>
</dbReference>
<dbReference type="EnsemblMetazoa" id="CapteT211613">
    <property type="protein sequence ID" value="CapteP211613"/>
    <property type="gene ID" value="CapteG211613"/>
</dbReference>
<accession>R7UP79</accession>
<gene>
    <name evidence="1" type="ORF">CAPTEDRAFT_211613</name>
</gene>
<reference evidence="3" key="1">
    <citation type="submission" date="2012-12" db="EMBL/GenBank/DDBJ databases">
        <authorList>
            <person name="Hellsten U."/>
            <person name="Grimwood J."/>
            <person name="Chapman J.A."/>
            <person name="Shapiro H."/>
            <person name="Aerts A."/>
            <person name="Otillar R.P."/>
            <person name="Terry A.Y."/>
            <person name="Boore J.L."/>
            <person name="Simakov O."/>
            <person name="Marletaz F."/>
            <person name="Cho S.-J."/>
            <person name="Edsinger-Gonzales E."/>
            <person name="Havlak P."/>
            <person name="Kuo D.-H."/>
            <person name="Larsson T."/>
            <person name="Lv J."/>
            <person name="Arendt D."/>
            <person name="Savage R."/>
            <person name="Osoegawa K."/>
            <person name="de Jong P."/>
            <person name="Lindberg D.R."/>
            <person name="Seaver E.C."/>
            <person name="Weisblat D.A."/>
            <person name="Putnam N.H."/>
            <person name="Grigoriev I.V."/>
            <person name="Rokhsar D.S."/>
        </authorList>
    </citation>
    <scope>NUCLEOTIDE SEQUENCE</scope>
    <source>
        <strain evidence="3">I ESC-2004</strain>
    </source>
</reference>
<dbReference type="InterPro" id="IPR036691">
    <property type="entry name" value="Endo/exonu/phosph_ase_sf"/>
</dbReference>
<name>R7UP79_CAPTE</name>
<evidence type="ECO:0000313" key="2">
    <source>
        <dbReference type="EnsemblMetazoa" id="CapteP211613"/>
    </source>
</evidence>
<dbReference type="Gene3D" id="3.60.10.10">
    <property type="entry name" value="Endonuclease/exonuclease/phosphatase"/>
    <property type="match status" value="1"/>
</dbReference>
<dbReference type="HOGENOM" id="CLU_084013_0_0_1"/>
<reference evidence="2" key="3">
    <citation type="submission" date="2015-06" db="UniProtKB">
        <authorList>
            <consortium name="EnsemblMetazoa"/>
        </authorList>
    </citation>
    <scope>IDENTIFICATION</scope>
</reference>
<reference evidence="1 3" key="2">
    <citation type="journal article" date="2013" name="Nature">
        <title>Insights into bilaterian evolution from three spiralian genomes.</title>
        <authorList>
            <person name="Simakov O."/>
            <person name="Marletaz F."/>
            <person name="Cho S.J."/>
            <person name="Edsinger-Gonzales E."/>
            <person name="Havlak P."/>
            <person name="Hellsten U."/>
            <person name="Kuo D.H."/>
            <person name="Larsson T."/>
            <person name="Lv J."/>
            <person name="Arendt D."/>
            <person name="Savage R."/>
            <person name="Osoegawa K."/>
            <person name="de Jong P."/>
            <person name="Grimwood J."/>
            <person name="Chapman J.A."/>
            <person name="Shapiro H."/>
            <person name="Aerts A."/>
            <person name="Otillar R.P."/>
            <person name="Terry A.Y."/>
            <person name="Boore J.L."/>
            <person name="Grigoriev I.V."/>
            <person name="Lindberg D.R."/>
            <person name="Seaver E.C."/>
            <person name="Weisblat D.A."/>
            <person name="Putnam N.H."/>
            <person name="Rokhsar D.S."/>
        </authorList>
    </citation>
    <scope>NUCLEOTIDE SEQUENCE</scope>
    <source>
        <strain evidence="1 3">I ESC-2004</strain>
    </source>
</reference>
<organism evidence="1">
    <name type="scientific">Capitella teleta</name>
    <name type="common">Polychaete worm</name>
    <dbReference type="NCBI Taxonomy" id="283909"/>
    <lineage>
        <taxon>Eukaryota</taxon>
        <taxon>Metazoa</taxon>
        <taxon>Spiralia</taxon>
        <taxon>Lophotrochozoa</taxon>
        <taxon>Annelida</taxon>
        <taxon>Polychaeta</taxon>
        <taxon>Sedentaria</taxon>
        <taxon>Scolecida</taxon>
        <taxon>Capitellidae</taxon>
        <taxon>Capitella</taxon>
    </lineage>
</organism>
<evidence type="ECO:0008006" key="4">
    <source>
        <dbReference type="Google" id="ProtNLM"/>
    </source>
</evidence>
<dbReference type="EMBL" id="AMQN01007928">
    <property type="status" value="NOT_ANNOTATED_CDS"/>
    <property type="molecule type" value="Genomic_DNA"/>
</dbReference>
<sequence length="289" mass="32505">MVKYIVKVNISNPKCIMLKLQLFPKITLVSCYIAPSDFPYHSFAPLSEIQERVSENDDEKFILIGDLNARFGNECTAFIEGKNFSVPTHNALSPNPVTSSNVNARYAIESLCDYFVLLNGLCPGSSTHKTALTFRRRNHVPISCCIALNRLECSRNIQPLKNRAEELARPSTQQDLSNNVSLHRRRMIKMSQIDPQLAADALNTTPHDLTSDDTDTIVDEVNNMLYNIASNARIITSPAAQRTDAYVRLKDLLENNESHTLWKAVNWNGSIASPEKKDIPNNDAFQVHF</sequence>
<evidence type="ECO:0000313" key="1">
    <source>
        <dbReference type="EMBL" id="ELU05201.1"/>
    </source>
</evidence>
<dbReference type="Proteomes" id="UP000014760">
    <property type="component" value="Unassembled WGS sequence"/>
</dbReference>
<keyword evidence="3" id="KW-1185">Reference proteome</keyword>
<dbReference type="AlphaFoldDB" id="R7UP79"/>
<evidence type="ECO:0000313" key="3">
    <source>
        <dbReference type="Proteomes" id="UP000014760"/>
    </source>
</evidence>
<protein>
    <recommendedName>
        <fullName evidence="4">Endonuclease/exonuclease/phosphatase domain-containing protein</fullName>
    </recommendedName>
</protein>
<dbReference type="OrthoDB" id="8059111at2759"/>
<dbReference type="SUPFAM" id="SSF56219">
    <property type="entry name" value="DNase I-like"/>
    <property type="match status" value="1"/>
</dbReference>
<proteinExistence type="predicted"/>